<evidence type="ECO:0000256" key="1">
    <source>
        <dbReference type="SAM" id="MobiDB-lite"/>
    </source>
</evidence>
<feature type="domain" description="DUF7913" evidence="2">
    <location>
        <begin position="120"/>
        <end position="187"/>
    </location>
</feature>
<sequence>MRENTIEASSGPQRTDTGRSSEAERVAEPRAVARRRRWRHAVTSPGRRSETKLTVWGTRGVDAWRSRNTLSLAPSSLDSGHDGRAARQHRVLVPAMGAWLIALIARSWARARSNGLCCSARVHAMVLLYNYYHRKHFPHLAFTDPKQFTLAAGDALLVYLKHGGGDAEASVTDKAFEDACGIAKALDAKEDSPQTSMWPISKVAVLLVDPTGKKCLIDYASVTKGVWSILEKDITAASGKSCSIDIDLSAPGASHEIELNSEPYKLQQAAYSEVERKTGMKGASLHFLEEHLVYSLSKKETTAKLFVLQYQNIVDSDLKEIPIEDLISRMSGPIFRNEACPETTSVVDYYHILPYKEVLLNLLNRERSLDSSPSILNKQPLRRGRPKKDESLKEREANSKSIIKDTTTSASDSKKNKSMKEVGNSGANKNRNDNNLNRQRKSEALKASPKKGNGSLSSPDAETLKLVSNAANAEEESGGLVNMETSGQMDKNKSRGGFDNLQTDVHLDKKETGKHSVSKNIAVDTIEVKAPEGDPIVKTHASENQIVKDVEISGSINVDMIDQMYASLQSLQKMRNDIVREHCMLGDRSAQVDMDIQTILTEGKMTPRVISILQKYEENSSNVVKVASSTSYGEGSQTTKMKRKSLIEAELDEICRDNNWILPRYTVLPSLTDGLYQAAVYLVCPDLELNAAGAIKTTPCEARDSAAAAMLHQLHTKAKEKLAELDSSTANAVRLDQIPEK</sequence>
<dbReference type="Pfam" id="PF25500">
    <property type="entry name" value="DUF7913"/>
    <property type="match status" value="1"/>
</dbReference>
<feature type="non-terminal residue" evidence="4">
    <location>
        <position position="1"/>
    </location>
</feature>
<dbReference type="Pfam" id="PF25502">
    <property type="entry name" value="DUF7915"/>
    <property type="match status" value="1"/>
</dbReference>
<feature type="domain" description="DUF7915" evidence="3">
    <location>
        <begin position="223"/>
        <end position="365"/>
    </location>
</feature>
<dbReference type="Proteomes" id="UP000324897">
    <property type="component" value="Unassembled WGS sequence"/>
</dbReference>
<dbReference type="InterPro" id="IPR057235">
    <property type="entry name" value="DUF7913"/>
</dbReference>
<feature type="region of interest" description="Disordered" evidence="1">
    <location>
        <begin position="1"/>
        <end position="44"/>
    </location>
</feature>
<dbReference type="PANTHER" id="PTHR33913">
    <property type="entry name" value="ALEURONE LAYER MORPHOGENESIS PROTEIN"/>
    <property type="match status" value="1"/>
</dbReference>
<feature type="region of interest" description="Disordered" evidence="1">
    <location>
        <begin position="371"/>
        <end position="462"/>
    </location>
</feature>
<dbReference type="EMBL" id="RWGY01000026">
    <property type="protein sequence ID" value="TVU21226.1"/>
    <property type="molecule type" value="Genomic_DNA"/>
</dbReference>
<dbReference type="PANTHER" id="PTHR33913:SF1">
    <property type="entry name" value="DRBM DOMAIN-CONTAINING PROTEIN"/>
    <property type="match status" value="1"/>
</dbReference>
<evidence type="ECO:0000259" key="3">
    <source>
        <dbReference type="Pfam" id="PF25502"/>
    </source>
</evidence>
<protein>
    <submittedName>
        <fullName evidence="4">Uncharacterized protein</fullName>
    </submittedName>
</protein>
<reference evidence="4 5" key="1">
    <citation type="journal article" date="2019" name="Sci. Rep.">
        <title>A high-quality genome of Eragrostis curvula grass provides insights into Poaceae evolution and supports new strategies to enhance forage quality.</title>
        <authorList>
            <person name="Carballo J."/>
            <person name="Santos B.A.C.M."/>
            <person name="Zappacosta D."/>
            <person name="Garbus I."/>
            <person name="Selva J.P."/>
            <person name="Gallo C.A."/>
            <person name="Diaz A."/>
            <person name="Albertini E."/>
            <person name="Caccamo M."/>
            <person name="Echenique V."/>
        </authorList>
    </citation>
    <scope>NUCLEOTIDE SEQUENCE [LARGE SCALE GENOMIC DNA]</scope>
    <source>
        <strain evidence="5">cv. Victoria</strain>
        <tissue evidence="4">Leaf</tissue>
    </source>
</reference>
<dbReference type="Gramene" id="TVU21226">
    <property type="protein sequence ID" value="TVU21226"/>
    <property type="gene ID" value="EJB05_30851"/>
</dbReference>
<feature type="compositionally biased region" description="Polar residues" evidence="1">
    <location>
        <begin position="399"/>
        <end position="411"/>
    </location>
</feature>
<evidence type="ECO:0000259" key="2">
    <source>
        <dbReference type="Pfam" id="PF25500"/>
    </source>
</evidence>
<dbReference type="OrthoDB" id="781822at2759"/>
<keyword evidence="5" id="KW-1185">Reference proteome</keyword>
<evidence type="ECO:0000313" key="5">
    <source>
        <dbReference type="Proteomes" id="UP000324897"/>
    </source>
</evidence>
<dbReference type="InterPro" id="IPR057237">
    <property type="entry name" value="DUF7915"/>
</dbReference>
<dbReference type="AlphaFoldDB" id="A0A5J9UCD1"/>
<name>A0A5J9UCD1_9POAL</name>
<proteinExistence type="predicted"/>
<evidence type="ECO:0000313" key="4">
    <source>
        <dbReference type="EMBL" id="TVU21226.1"/>
    </source>
</evidence>
<organism evidence="4 5">
    <name type="scientific">Eragrostis curvula</name>
    <name type="common">weeping love grass</name>
    <dbReference type="NCBI Taxonomy" id="38414"/>
    <lineage>
        <taxon>Eukaryota</taxon>
        <taxon>Viridiplantae</taxon>
        <taxon>Streptophyta</taxon>
        <taxon>Embryophyta</taxon>
        <taxon>Tracheophyta</taxon>
        <taxon>Spermatophyta</taxon>
        <taxon>Magnoliopsida</taxon>
        <taxon>Liliopsida</taxon>
        <taxon>Poales</taxon>
        <taxon>Poaceae</taxon>
        <taxon>PACMAD clade</taxon>
        <taxon>Chloridoideae</taxon>
        <taxon>Eragrostideae</taxon>
        <taxon>Eragrostidinae</taxon>
        <taxon>Eragrostis</taxon>
    </lineage>
</organism>
<feature type="compositionally biased region" description="Polar residues" evidence="1">
    <location>
        <begin position="1"/>
        <end position="15"/>
    </location>
</feature>
<accession>A0A5J9UCD1</accession>
<feature type="compositionally biased region" description="Basic and acidic residues" evidence="1">
    <location>
        <begin position="16"/>
        <end position="28"/>
    </location>
</feature>
<comment type="caution">
    <text evidence="4">The sequence shown here is derived from an EMBL/GenBank/DDBJ whole genome shotgun (WGS) entry which is preliminary data.</text>
</comment>
<gene>
    <name evidence="4" type="ORF">EJB05_30851</name>
</gene>
<feature type="compositionally biased region" description="Basic and acidic residues" evidence="1">
    <location>
        <begin position="387"/>
        <end position="398"/>
    </location>
</feature>